<dbReference type="Proteomes" id="UP001168537">
    <property type="component" value="Unassembled WGS sequence"/>
</dbReference>
<reference evidence="2" key="1">
    <citation type="submission" date="2023-06" db="EMBL/GenBank/DDBJ databases">
        <title>Draft genome sequence of Nocardioides sp. SOB72.</title>
        <authorList>
            <person name="Zhang G."/>
        </authorList>
    </citation>
    <scope>NUCLEOTIDE SEQUENCE</scope>
    <source>
        <strain evidence="2">SOB72</strain>
    </source>
</reference>
<gene>
    <name evidence="2" type="ORF">QWY29_13110</name>
</gene>
<organism evidence="2 3">
    <name type="scientific">Nocardioides abyssi</name>
    <dbReference type="NCBI Taxonomy" id="3058370"/>
    <lineage>
        <taxon>Bacteria</taxon>
        <taxon>Bacillati</taxon>
        <taxon>Actinomycetota</taxon>
        <taxon>Actinomycetes</taxon>
        <taxon>Propionibacteriales</taxon>
        <taxon>Nocardioidaceae</taxon>
        <taxon>Nocardioides</taxon>
    </lineage>
</organism>
<dbReference type="Gene3D" id="2.60.40.10">
    <property type="entry name" value="Immunoglobulins"/>
    <property type="match status" value="1"/>
</dbReference>
<name>A0ABT8EVU0_9ACTN</name>
<proteinExistence type="predicted"/>
<accession>A0ABT8EVU0</accession>
<evidence type="ECO:0000256" key="1">
    <source>
        <dbReference type="SAM" id="SignalP"/>
    </source>
</evidence>
<keyword evidence="3" id="KW-1185">Reference proteome</keyword>
<sequence>MTTSAVTKRLAATGLATVLTTSALVGASAASASAAPEQAKALGGGGATFSCMLPVLNLPVDVPLSLDGLALPTSLLADAPLPIPLGGLPLLGSLEVGGLLGLLGNLPLPIGQLGANLPGFDLLLGALELPISGLGSALGPISEITGIAGSLTGGDLRAPAKAGVYDVKLPSSFQLEALLPAPLSGLIPAFPCTIKDGENPTVGTVKVTKQRAAMNAQAKKAVIKKGKPAKVMTAVARQDGQAATGRVVALVGGKQVASKQLQNGRATLAVKKLGKGAKKIVVKYLGNGSTQSVKKTVKVTVKK</sequence>
<feature type="chain" id="PRO_5046509281" evidence="1">
    <location>
        <begin position="35"/>
        <end position="303"/>
    </location>
</feature>
<comment type="caution">
    <text evidence="2">The sequence shown here is derived from an EMBL/GenBank/DDBJ whole genome shotgun (WGS) entry which is preliminary data.</text>
</comment>
<dbReference type="InterPro" id="IPR013783">
    <property type="entry name" value="Ig-like_fold"/>
</dbReference>
<protein>
    <submittedName>
        <fullName evidence="2">Uncharacterized protein</fullName>
    </submittedName>
</protein>
<evidence type="ECO:0000313" key="2">
    <source>
        <dbReference type="EMBL" id="MDN4162298.1"/>
    </source>
</evidence>
<feature type="signal peptide" evidence="1">
    <location>
        <begin position="1"/>
        <end position="34"/>
    </location>
</feature>
<evidence type="ECO:0000313" key="3">
    <source>
        <dbReference type="Proteomes" id="UP001168537"/>
    </source>
</evidence>
<keyword evidence="1" id="KW-0732">Signal</keyword>
<dbReference type="RefSeq" id="WP_300961466.1">
    <property type="nucleotide sequence ID" value="NZ_JAUHJR010000005.1"/>
</dbReference>
<dbReference type="EMBL" id="JAUHJR010000005">
    <property type="protein sequence ID" value="MDN4162298.1"/>
    <property type="molecule type" value="Genomic_DNA"/>
</dbReference>